<dbReference type="KEGG" id="mclo:DK849_01090"/>
<reference evidence="2" key="1">
    <citation type="submission" date="2018-06" db="EMBL/GenBank/DDBJ databases">
        <title>Complete genome sequences of Mycoplasma anatis, M. anseris and M. cloacale type strains.</title>
        <authorList>
            <person name="Grozner D."/>
            <person name="Forro B."/>
            <person name="Sulyok K.M."/>
            <person name="Marton S."/>
            <person name="Kreizinger Z."/>
            <person name="Banyai K."/>
            <person name="Gyuranecz M."/>
        </authorList>
    </citation>
    <scope>NUCLEOTIDE SEQUENCE [LARGE SCALE GENOMIC DNA]</scope>
    <source>
        <strain evidence="2">NCTC 10199</strain>
    </source>
</reference>
<dbReference type="EMBL" id="CP030103">
    <property type="protein sequence ID" value="AWX42671.1"/>
    <property type="molecule type" value="Genomic_DNA"/>
</dbReference>
<protein>
    <submittedName>
        <fullName evidence="1">Uncharacterized protein</fullName>
    </submittedName>
</protein>
<gene>
    <name evidence="1" type="ORF">DK849_01090</name>
</gene>
<keyword evidence="2" id="KW-1185">Reference proteome</keyword>
<sequence>MSKSRKVKIILTTILGLSVTGAVAGTAYVLLRDESLKTEINKLINEIDDYTKENLGVENKMELKNEATSLIEKLNKAKIGGKISDLKTTLQDGRHNFEILKEKNRYGDLAKEVKEYLDSINGEKTKDIFNHLNEQLNTSNANVINAKTVAEIENEINVLSNKLQEAKNEVANNEAGNRSALVDQFKKMANDIKEEISNWNDPKYNDIKNSLNTEIEKGLQTVSNPSLTSAEIQTQLEALKKTFDNTKVKKDIIDAKSDFANLVGIINKEISKWDDPKYADIKEELENFINSKTEEVNNETSSAEVIRNIIKELETKFDEAKNNKEEIDTLSEAEIHKRLVAELKKLASDIKLDANQWVSPKFDDIKNPLISSADAKLAIADLESTTSKELSDAIKNLKQEYQNALNAKKQIELNDAKKEFNDLKDSINKEISKWTDGKYNDLKTNLENSILTKNNAVVAENDSIETIMSIVSSLKAEYLDALSAKGIIDAKSEFNKVLEKANILKDDPKLENYIVIKHYLENQINLTTNSVETTPTVENINNQKSILENAIEKTNKDYEIAKAGDEYISVFNKAQLLHSRLENNSAEKIKLDQVMVETKNAVEANDRTKESIEAAKIKLEKVISEIEKITANNALMEFADALNKLKTYQKSLATWNNNAAQPLTTHISDYDAKSKAPNISNELLKQYTKEINTLISDTINNVLTSTINEARSYSKSAPVVEYPSIQNKLENKLAEYNNTSSWTETNKDTKSLELHKYVETIKNEIKEKAYSTFKTLKSNASIYISADYTDPTTVSKINELKSLLSSYDSYNEHTDESKLVVANKELEKRLNEIDLYSEHDKFVKLVENVDKFTKQSTNASALKDKLNVLLPSIKEKENQAFLKKEQLGIRTQYEALKKAYDFSNSFNEYYDLQNSLAHLETKYPQYAKEKFFTDAKTVATTLKAEERNTIDNFDIQKGNTSINTLKAQVNTVLSSIMEKERERNVSLSADASLASANMLENPFLFKELETYNTDIKPLINYNANSNDLQQGRYEKIIDEFKGKNDLLNEKIRNIKNRNNDIVSKFASEDMKDWNNQVIKETELTLNELNSRAQILSDGVTDNLARRVIKAEFKKLFEKVTNKFDEYKNKWNSNKNNIAYSLAVQTYAKTVEELYIYFMSTADVDWVNHRGTGQATTWQKLARKYYGSQHSVNWRGLFTNETAERIIPKISNYKNRFNNSVISAITDTLPSKWAQDSSRALNLVLTQDGYIPIVTNTLQYVDKFVEILNNLSMITKETTTSISNNSERNQVLNYLNGKLQSIYNNFTRNIDKYTVQSKGDLQQEFYAMKLKINDWLSNYKKTSYNQNIKHEGATLYLEGRLKDYEGVITTSGVFADQVVALRSLYNAFENAKRIADGNTSGVVVNEHKSFLKAENTNLLFEFYEALMKMQDKYHFSFKTVSINWLPVYKADTIMDTNWYNEKTSSEAIVNSNFIYYDEFEYNWKKKYNILKSRVDFGLAFNIFPSYATESITTIIYHANYAYQLGRYEEAYNKLKTEMNKYDGTLGDPK</sequence>
<dbReference type="Proteomes" id="UP000249865">
    <property type="component" value="Chromosome"/>
</dbReference>
<evidence type="ECO:0000313" key="2">
    <source>
        <dbReference type="Proteomes" id="UP000249865"/>
    </source>
</evidence>
<evidence type="ECO:0000313" key="1">
    <source>
        <dbReference type="EMBL" id="AWX42671.1"/>
    </source>
</evidence>
<dbReference type="RefSeq" id="WP_029330343.1">
    <property type="nucleotide sequence ID" value="NZ_CP030103.1"/>
</dbReference>
<proteinExistence type="predicted"/>
<dbReference type="OrthoDB" id="9773538at2"/>
<accession>A0A2Z4LLL9</accession>
<name>A0A2Z4LLL9_9BACT</name>
<organism evidence="1 2">
    <name type="scientific">Metamycoplasma cloacale</name>
    <dbReference type="NCBI Taxonomy" id="92401"/>
    <lineage>
        <taxon>Bacteria</taxon>
        <taxon>Bacillati</taxon>
        <taxon>Mycoplasmatota</taxon>
        <taxon>Mycoplasmoidales</taxon>
        <taxon>Metamycoplasmataceae</taxon>
        <taxon>Metamycoplasma</taxon>
    </lineage>
</organism>